<sequence>MPSSPSSSSLSAPSVASSSDLTRSPASTTSLPSLSEGSSSSSSSIASLHSSFAVRPFEHLAVLLPRNLWKPDSHATRCDAFACRLRFSLLERRHHCRKCGGVFCHQCSARTTRLLDTSSLDFLNPPKGTPLAVYASPEAPLLSHRVCDGCYNQIHGIPRTPLPIPAI</sequence>
<evidence type="ECO:0000313" key="2">
    <source>
        <dbReference type="Proteomes" id="UP000814128"/>
    </source>
</evidence>
<keyword evidence="2" id="KW-1185">Reference proteome</keyword>
<dbReference type="EMBL" id="MU273795">
    <property type="protein sequence ID" value="KAI0028084.1"/>
    <property type="molecule type" value="Genomic_DNA"/>
</dbReference>
<organism evidence="1 2">
    <name type="scientific">Vararia minispora EC-137</name>
    <dbReference type="NCBI Taxonomy" id="1314806"/>
    <lineage>
        <taxon>Eukaryota</taxon>
        <taxon>Fungi</taxon>
        <taxon>Dikarya</taxon>
        <taxon>Basidiomycota</taxon>
        <taxon>Agaricomycotina</taxon>
        <taxon>Agaricomycetes</taxon>
        <taxon>Russulales</taxon>
        <taxon>Lachnocladiaceae</taxon>
        <taxon>Vararia</taxon>
    </lineage>
</organism>
<dbReference type="Proteomes" id="UP000814128">
    <property type="component" value="Unassembled WGS sequence"/>
</dbReference>
<comment type="caution">
    <text evidence="1">The sequence shown here is derived from an EMBL/GenBank/DDBJ whole genome shotgun (WGS) entry which is preliminary data.</text>
</comment>
<protein>
    <submittedName>
        <fullName evidence="1">FYVE zinc finger-domain-containing protein</fullName>
    </submittedName>
</protein>
<evidence type="ECO:0000313" key="1">
    <source>
        <dbReference type="EMBL" id="KAI0028084.1"/>
    </source>
</evidence>
<gene>
    <name evidence="1" type="ORF">K488DRAFT_90120</name>
</gene>
<reference evidence="1" key="2">
    <citation type="journal article" date="2022" name="New Phytol.">
        <title>Evolutionary transition to the ectomycorrhizal habit in the genomes of a hyperdiverse lineage of mushroom-forming fungi.</title>
        <authorList>
            <person name="Looney B."/>
            <person name="Miyauchi S."/>
            <person name="Morin E."/>
            <person name="Drula E."/>
            <person name="Courty P.E."/>
            <person name="Kohler A."/>
            <person name="Kuo A."/>
            <person name="LaButti K."/>
            <person name="Pangilinan J."/>
            <person name="Lipzen A."/>
            <person name="Riley R."/>
            <person name="Andreopoulos W."/>
            <person name="He G."/>
            <person name="Johnson J."/>
            <person name="Nolan M."/>
            <person name="Tritt A."/>
            <person name="Barry K.W."/>
            <person name="Grigoriev I.V."/>
            <person name="Nagy L.G."/>
            <person name="Hibbett D."/>
            <person name="Henrissat B."/>
            <person name="Matheny P.B."/>
            <person name="Labbe J."/>
            <person name="Martin F.M."/>
        </authorList>
    </citation>
    <scope>NUCLEOTIDE SEQUENCE</scope>
    <source>
        <strain evidence="1">EC-137</strain>
    </source>
</reference>
<proteinExistence type="predicted"/>
<name>A0ACB8Q8E9_9AGAM</name>
<reference evidence="1" key="1">
    <citation type="submission" date="2021-02" db="EMBL/GenBank/DDBJ databases">
        <authorList>
            <consortium name="DOE Joint Genome Institute"/>
            <person name="Ahrendt S."/>
            <person name="Looney B.P."/>
            <person name="Miyauchi S."/>
            <person name="Morin E."/>
            <person name="Drula E."/>
            <person name="Courty P.E."/>
            <person name="Chicoki N."/>
            <person name="Fauchery L."/>
            <person name="Kohler A."/>
            <person name="Kuo A."/>
            <person name="Labutti K."/>
            <person name="Pangilinan J."/>
            <person name="Lipzen A."/>
            <person name="Riley R."/>
            <person name="Andreopoulos W."/>
            <person name="He G."/>
            <person name="Johnson J."/>
            <person name="Barry K.W."/>
            <person name="Grigoriev I.V."/>
            <person name="Nagy L."/>
            <person name="Hibbett D."/>
            <person name="Henrissat B."/>
            <person name="Matheny P.B."/>
            <person name="Labbe J."/>
            <person name="Martin F."/>
        </authorList>
    </citation>
    <scope>NUCLEOTIDE SEQUENCE</scope>
    <source>
        <strain evidence="1">EC-137</strain>
    </source>
</reference>
<feature type="non-terminal residue" evidence="1">
    <location>
        <position position="167"/>
    </location>
</feature>
<accession>A0ACB8Q8E9</accession>